<dbReference type="SMART" id="SM00608">
    <property type="entry name" value="ACR"/>
    <property type="match status" value="1"/>
</dbReference>
<keyword evidence="7 13" id="KW-1133">Transmembrane helix</keyword>
<evidence type="ECO:0000256" key="5">
    <source>
        <dbReference type="ARBA" id="ARBA00022656"/>
    </source>
</evidence>
<evidence type="ECO:0000256" key="14">
    <source>
        <dbReference type="SAM" id="SignalP"/>
    </source>
</evidence>
<feature type="region of interest" description="Disordered" evidence="12">
    <location>
        <begin position="711"/>
        <end position="746"/>
    </location>
</feature>
<evidence type="ECO:0000256" key="7">
    <source>
        <dbReference type="ARBA" id="ARBA00022989"/>
    </source>
</evidence>
<dbReference type="GO" id="GO:0090729">
    <property type="term" value="F:toxin activity"/>
    <property type="evidence" value="ECO:0007669"/>
    <property type="project" value="UniProtKB-KW"/>
</dbReference>
<evidence type="ECO:0000256" key="10">
    <source>
        <dbReference type="ARBA" id="ARBA00023240"/>
    </source>
</evidence>
<keyword evidence="4" id="KW-0964">Secreted</keyword>
<dbReference type="InterPro" id="IPR001762">
    <property type="entry name" value="Disintegrin_dom"/>
</dbReference>
<keyword evidence="6 13" id="KW-0812">Transmembrane</keyword>
<keyword evidence="18" id="KW-1185">Reference proteome</keyword>
<feature type="transmembrane region" description="Helical" evidence="13">
    <location>
        <begin position="681"/>
        <end position="701"/>
    </location>
</feature>
<keyword evidence="3" id="KW-1201">Platelet aggregation inhibiting toxin</keyword>
<evidence type="ECO:0000259" key="15">
    <source>
        <dbReference type="PROSITE" id="PS50214"/>
    </source>
</evidence>
<dbReference type="GO" id="GO:0008584">
    <property type="term" value="P:male gonad development"/>
    <property type="evidence" value="ECO:0007669"/>
    <property type="project" value="TreeGrafter"/>
</dbReference>
<evidence type="ECO:0000256" key="4">
    <source>
        <dbReference type="ARBA" id="ARBA00022525"/>
    </source>
</evidence>
<dbReference type="PANTHER" id="PTHR11905">
    <property type="entry name" value="ADAM A DISINTEGRIN AND METALLOPROTEASE DOMAIN"/>
    <property type="match status" value="1"/>
</dbReference>
<evidence type="ECO:0000256" key="11">
    <source>
        <dbReference type="PROSITE-ProRule" id="PRU00276"/>
    </source>
</evidence>
<evidence type="ECO:0000313" key="17">
    <source>
        <dbReference type="EMBL" id="CAI5795826.1"/>
    </source>
</evidence>
<evidence type="ECO:0000256" key="13">
    <source>
        <dbReference type="SAM" id="Phobius"/>
    </source>
</evidence>
<dbReference type="InterPro" id="IPR024079">
    <property type="entry name" value="MetalloPept_cat_dom_sf"/>
</dbReference>
<gene>
    <name evidence="17" type="ORF">PODLI_1B025861</name>
</gene>
<dbReference type="GO" id="GO:0007339">
    <property type="term" value="P:binding of sperm to zona pellucida"/>
    <property type="evidence" value="ECO:0007669"/>
    <property type="project" value="TreeGrafter"/>
</dbReference>
<reference evidence="17" key="1">
    <citation type="submission" date="2022-12" db="EMBL/GenBank/DDBJ databases">
        <authorList>
            <person name="Alioto T."/>
            <person name="Alioto T."/>
            <person name="Gomez Garrido J."/>
        </authorList>
    </citation>
    <scope>NUCLEOTIDE SEQUENCE</scope>
</reference>
<evidence type="ECO:0000256" key="6">
    <source>
        <dbReference type="ARBA" id="ARBA00022692"/>
    </source>
</evidence>
<dbReference type="GO" id="GO:0007155">
    <property type="term" value="P:cell adhesion"/>
    <property type="evidence" value="ECO:0007669"/>
    <property type="project" value="TreeGrafter"/>
</dbReference>
<feature type="domain" description="Disintegrin" evidence="15">
    <location>
        <begin position="385"/>
        <end position="474"/>
    </location>
</feature>
<evidence type="ECO:0000259" key="16">
    <source>
        <dbReference type="PROSITE" id="PS50215"/>
    </source>
</evidence>
<protein>
    <submittedName>
        <fullName evidence="17">And metalloproteinase domain-containing 2-like isoform X1</fullName>
    </submittedName>
</protein>
<comment type="caution">
    <text evidence="11">Lacks conserved residue(s) required for the propagation of feature annotation.</text>
</comment>
<feature type="disulfide bond" evidence="11">
    <location>
        <begin position="332"/>
        <end position="356"/>
    </location>
</feature>
<evidence type="ECO:0000256" key="2">
    <source>
        <dbReference type="ARBA" id="ARBA00004613"/>
    </source>
</evidence>
<dbReference type="GO" id="GO:0004222">
    <property type="term" value="F:metalloendopeptidase activity"/>
    <property type="evidence" value="ECO:0007669"/>
    <property type="project" value="InterPro"/>
</dbReference>
<organism evidence="17 18">
    <name type="scientific">Podarcis lilfordi</name>
    <name type="common">Lilford's wall lizard</name>
    <dbReference type="NCBI Taxonomy" id="74358"/>
    <lineage>
        <taxon>Eukaryota</taxon>
        <taxon>Metazoa</taxon>
        <taxon>Chordata</taxon>
        <taxon>Craniata</taxon>
        <taxon>Vertebrata</taxon>
        <taxon>Euteleostomi</taxon>
        <taxon>Lepidosauria</taxon>
        <taxon>Squamata</taxon>
        <taxon>Bifurcata</taxon>
        <taxon>Unidentata</taxon>
        <taxon>Episquamata</taxon>
        <taxon>Laterata</taxon>
        <taxon>Lacertibaenia</taxon>
        <taxon>Lacertidae</taxon>
        <taxon>Podarcis</taxon>
    </lineage>
</organism>
<dbReference type="SUPFAM" id="SSF57552">
    <property type="entry name" value="Blood coagulation inhibitor (disintegrin)"/>
    <property type="match status" value="1"/>
</dbReference>
<dbReference type="Gene3D" id="4.10.70.10">
    <property type="entry name" value="Disintegrin domain"/>
    <property type="match status" value="1"/>
</dbReference>
<dbReference type="Proteomes" id="UP001178461">
    <property type="component" value="Chromosome 15"/>
</dbReference>
<dbReference type="InterPro" id="IPR001590">
    <property type="entry name" value="Peptidase_M12B"/>
</dbReference>
<dbReference type="AlphaFoldDB" id="A0AA35LH13"/>
<evidence type="ECO:0000256" key="1">
    <source>
        <dbReference type="ARBA" id="ARBA00004167"/>
    </source>
</evidence>
<dbReference type="Pfam" id="PF01562">
    <property type="entry name" value="Pep_M12B_propep"/>
    <property type="match status" value="1"/>
</dbReference>
<dbReference type="EMBL" id="OX395141">
    <property type="protein sequence ID" value="CAI5795826.1"/>
    <property type="molecule type" value="Genomic_DNA"/>
</dbReference>
<feature type="chain" id="PRO_5041453035" evidence="14">
    <location>
        <begin position="19"/>
        <end position="746"/>
    </location>
</feature>
<dbReference type="SUPFAM" id="SSF55486">
    <property type="entry name" value="Metalloproteases ('zincins'), catalytic domain"/>
    <property type="match status" value="1"/>
</dbReference>
<dbReference type="InterPro" id="IPR006586">
    <property type="entry name" value="ADAM_Cys-rich"/>
</dbReference>
<dbReference type="CDD" id="cd04269">
    <property type="entry name" value="ZnMc_adamalysin_II_like"/>
    <property type="match status" value="1"/>
</dbReference>
<dbReference type="Gene3D" id="3.40.390.10">
    <property type="entry name" value="Collagenase (Catalytic Domain)"/>
    <property type="match status" value="1"/>
</dbReference>
<dbReference type="SMART" id="SM00050">
    <property type="entry name" value="DISIN"/>
    <property type="match status" value="1"/>
</dbReference>
<evidence type="ECO:0000313" key="18">
    <source>
        <dbReference type="Proteomes" id="UP001178461"/>
    </source>
</evidence>
<keyword evidence="10" id="KW-1199">Hemostasis impairing toxin</keyword>
<keyword evidence="5" id="KW-0800">Toxin</keyword>
<dbReference type="FunFam" id="4.10.70.10:FF:000003">
    <property type="entry name" value="Disintegrin and metalloproteinase domain-containing protein 17"/>
    <property type="match status" value="1"/>
</dbReference>
<dbReference type="InterPro" id="IPR036436">
    <property type="entry name" value="Disintegrin_dom_sf"/>
</dbReference>
<dbReference type="Pfam" id="PF01421">
    <property type="entry name" value="Reprolysin"/>
    <property type="match status" value="1"/>
</dbReference>
<dbReference type="InterPro" id="IPR034027">
    <property type="entry name" value="Reprolysin_adamalysin"/>
</dbReference>
<dbReference type="GO" id="GO:0005886">
    <property type="term" value="C:plasma membrane"/>
    <property type="evidence" value="ECO:0007669"/>
    <property type="project" value="TreeGrafter"/>
</dbReference>
<dbReference type="Pfam" id="PF00200">
    <property type="entry name" value="Disintegrin"/>
    <property type="match status" value="1"/>
</dbReference>
<name>A0AA35LH13_9SAUR</name>
<dbReference type="PROSITE" id="PS50215">
    <property type="entry name" value="ADAM_MEPRO"/>
    <property type="match status" value="1"/>
</dbReference>
<keyword evidence="8 13" id="KW-0472">Membrane</keyword>
<feature type="signal peptide" evidence="14">
    <location>
        <begin position="1"/>
        <end position="18"/>
    </location>
</feature>
<dbReference type="PROSITE" id="PS01186">
    <property type="entry name" value="EGF_2"/>
    <property type="match status" value="1"/>
</dbReference>
<feature type="domain" description="Peptidase M12B" evidence="16">
    <location>
        <begin position="181"/>
        <end position="377"/>
    </location>
</feature>
<sequence>MALLGLLLALRSVCLLSALGSQRTFLQVTVPQRIPSYVTGNTERMTFDIDINGKPYIIHLKQQSFLTNDFRVYTYSHGGSAVSFVPPIQRNCYYQGYIEGYTDSIVMLSTCLGLSGLLQFENSSYGIEPVESASGFQHLVYQIEYEDAERPLSEQNYSIRWSSGITPRVESGIPVNFSTTRYVEMHIVVAKGLYDYMGSDEDVVMKKITQLISFINTMFYKLNMKIILSSMEFWKDRDKISTTGTANELLEKFVDWKLVHLALRPHDVAFLFVYRNRGDSVGSTFARKMCHRPSSAAIAMYENGITLETFSVIVAQLLGFSLGLFFDNSRQCHCPGTCLMSTDAVQASGIKSFSSCSIKDFRNFLESGASQCLLNKPRMDLMYRAPYCGNKVVEDGEQCDCGTAKECESNPCCEPNCLLRRGKACAHGDCCWSRYCRLKAKGTLCRGTKDEYCDLKEYCNGTSAECTENFYVQDGQNCEGETGICMEGTCQSADLWCRKVFGKDSKSGSSQCYEEINSQKDRMGHCGSSAKGYENCQWQDLKCGKLVCEYPGKKPYAIENAAIIYAKVQNRLCVTLDYMKGPGVKDPFLVRDGSICGDNKVCMTQKCVDRSVLKTTCDPVKKCNRKGVCNNKGNCHCNMGWAPPDCMMEDRGGLGGSIDSTFRSAATVDETLNVGTATRNWLLISFFLFLPVLIGSVILIIKLRDFFSNVKGEEEEEEDAEEEEEEGKGYDMKRSQQAHQPQTASV</sequence>
<evidence type="ECO:0000256" key="9">
    <source>
        <dbReference type="ARBA" id="ARBA00023157"/>
    </source>
</evidence>
<evidence type="ECO:0000256" key="12">
    <source>
        <dbReference type="SAM" id="MobiDB-lite"/>
    </source>
</evidence>
<keyword evidence="14" id="KW-0732">Signal</keyword>
<dbReference type="GO" id="GO:0006508">
    <property type="term" value="P:proteolysis"/>
    <property type="evidence" value="ECO:0007669"/>
    <property type="project" value="InterPro"/>
</dbReference>
<proteinExistence type="predicted"/>
<evidence type="ECO:0000256" key="8">
    <source>
        <dbReference type="ARBA" id="ARBA00023136"/>
    </source>
</evidence>
<dbReference type="InterPro" id="IPR000742">
    <property type="entry name" value="EGF"/>
</dbReference>
<dbReference type="GO" id="GO:0005576">
    <property type="term" value="C:extracellular region"/>
    <property type="evidence" value="ECO:0007669"/>
    <property type="project" value="UniProtKB-SubCell"/>
</dbReference>
<accession>A0AA35LH13</accession>
<dbReference type="PANTHER" id="PTHR11905:SF158">
    <property type="entry name" value="DISINTEGRIN AND METALLOPROTEINASE DOMAIN-CONTAINING PROTEIN 18"/>
    <property type="match status" value="1"/>
</dbReference>
<dbReference type="InterPro" id="IPR002870">
    <property type="entry name" value="Peptidase_M12B_N"/>
</dbReference>
<keyword evidence="9 11" id="KW-1015">Disulfide bond</keyword>
<comment type="subcellular location">
    <subcellularLocation>
        <location evidence="1">Membrane</location>
        <topology evidence="1">Single-pass membrane protein</topology>
    </subcellularLocation>
    <subcellularLocation>
        <location evidence="2">Secreted</location>
    </subcellularLocation>
</comment>
<feature type="compositionally biased region" description="Acidic residues" evidence="12">
    <location>
        <begin position="713"/>
        <end position="726"/>
    </location>
</feature>
<dbReference type="Pfam" id="PF08516">
    <property type="entry name" value="ADAM_CR"/>
    <property type="match status" value="1"/>
</dbReference>
<feature type="compositionally biased region" description="Polar residues" evidence="12">
    <location>
        <begin position="735"/>
        <end position="746"/>
    </location>
</feature>
<dbReference type="PROSITE" id="PS50214">
    <property type="entry name" value="DISINTEGRIN_2"/>
    <property type="match status" value="1"/>
</dbReference>
<evidence type="ECO:0000256" key="3">
    <source>
        <dbReference type="ARBA" id="ARBA00022442"/>
    </source>
</evidence>